<sequence>MQDLWFLTRDGENWYHLRSILNPGLLLPSQVVNYERELHPVISDLLERINWLRLHSPNRNMVNNISKELHNFILEGIFAALFCQRLGCLSKTTPQDTQQYIDSIHTMMRSFIWLSILPTWTMPLLPFWNSFVGAWDIIFAFAQKHIEKKIKEVERIVASGEPVPNGFVTRLLTNGKMSRHEIYSSITEILLGGIDTMANTLTWSLQLLSEHPSVQTAVANEVESASPGIGIPGIQNMTSMPLLRAVVKETLRLYPVVPVNSRFALEDIVVGGYLIPKGNLLTLCTFVASRDPEQFPEPKSFKPERWLRTSPRLHHPYASLPFGYGVRGCIGRRLAELELHLTLARLIKQFIVEPDNNEKPPNGKMHLILLPDRPINMRFVDRRPC</sequence>
<evidence type="ECO:0000313" key="10">
    <source>
        <dbReference type="Ensembl" id="ENSEBUP00000013235.1"/>
    </source>
</evidence>
<evidence type="ECO:0000256" key="4">
    <source>
        <dbReference type="ARBA" id="ARBA00022723"/>
    </source>
</evidence>
<protein>
    <recommendedName>
        <fullName evidence="12">Cytochrome P450</fullName>
    </recommendedName>
</protein>
<dbReference type="GO" id="GO:0016705">
    <property type="term" value="F:oxidoreductase activity, acting on paired donors, with incorporation or reduction of molecular oxygen"/>
    <property type="evidence" value="ECO:0007669"/>
    <property type="project" value="InterPro"/>
</dbReference>
<evidence type="ECO:0000256" key="9">
    <source>
        <dbReference type="RuleBase" id="RU000461"/>
    </source>
</evidence>
<keyword evidence="5 9" id="KW-0560">Oxidoreductase</keyword>
<dbReference type="Ensembl" id="ENSEBUT00000013812.1">
    <property type="protein sequence ID" value="ENSEBUP00000013235.1"/>
    <property type="gene ID" value="ENSEBUG00000008357.1"/>
</dbReference>
<dbReference type="GO" id="GO:0034650">
    <property type="term" value="P:cortisol metabolic process"/>
    <property type="evidence" value="ECO:0007669"/>
    <property type="project" value="TreeGrafter"/>
</dbReference>
<dbReference type="GO" id="GO:0020037">
    <property type="term" value="F:heme binding"/>
    <property type="evidence" value="ECO:0007669"/>
    <property type="project" value="InterPro"/>
</dbReference>
<reference evidence="10" key="1">
    <citation type="submission" date="2025-08" db="UniProtKB">
        <authorList>
            <consortium name="Ensembl"/>
        </authorList>
    </citation>
    <scope>IDENTIFICATION</scope>
</reference>
<dbReference type="Gene3D" id="1.10.630.10">
    <property type="entry name" value="Cytochrome P450"/>
    <property type="match status" value="1"/>
</dbReference>
<dbReference type="PRINTS" id="PR00385">
    <property type="entry name" value="P450"/>
</dbReference>
<dbReference type="Pfam" id="PF00067">
    <property type="entry name" value="p450"/>
    <property type="match status" value="1"/>
</dbReference>
<dbReference type="InterPro" id="IPR001128">
    <property type="entry name" value="Cyt_P450"/>
</dbReference>
<evidence type="ECO:0000256" key="8">
    <source>
        <dbReference type="PIRSR" id="PIRSR602401-1"/>
    </source>
</evidence>
<dbReference type="GO" id="GO:0005506">
    <property type="term" value="F:iron ion binding"/>
    <property type="evidence" value="ECO:0007669"/>
    <property type="project" value="InterPro"/>
</dbReference>
<keyword evidence="11" id="KW-1185">Reference proteome</keyword>
<accession>A0A8C4QDP2</accession>
<feature type="binding site" description="axial binding residue" evidence="8">
    <location>
        <position position="329"/>
    </location>
    <ligand>
        <name>heme</name>
        <dbReference type="ChEBI" id="CHEBI:30413"/>
    </ligand>
    <ligandPart>
        <name>Fe</name>
        <dbReference type="ChEBI" id="CHEBI:18248"/>
    </ligandPart>
</feature>
<evidence type="ECO:0000256" key="3">
    <source>
        <dbReference type="ARBA" id="ARBA00022617"/>
    </source>
</evidence>
<dbReference type="GO" id="GO:0006700">
    <property type="term" value="P:C21-steroid hormone biosynthetic process"/>
    <property type="evidence" value="ECO:0007669"/>
    <property type="project" value="TreeGrafter"/>
</dbReference>
<keyword evidence="7 9" id="KW-0503">Monooxygenase</keyword>
<dbReference type="InterPro" id="IPR002401">
    <property type="entry name" value="Cyt_P450_E_grp-I"/>
</dbReference>
<dbReference type="GO" id="GO:0071375">
    <property type="term" value="P:cellular response to peptide hormone stimulus"/>
    <property type="evidence" value="ECO:0007669"/>
    <property type="project" value="TreeGrafter"/>
</dbReference>
<dbReference type="InterPro" id="IPR036396">
    <property type="entry name" value="Cyt_P450_sf"/>
</dbReference>
<comment type="cofactor">
    <cofactor evidence="1 8">
        <name>heme</name>
        <dbReference type="ChEBI" id="CHEBI:30413"/>
    </cofactor>
</comment>
<keyword evidence="6 8" id="KW-0408">Iron</keyword>
<name>A0A8C4QDP2_EPTBU</name>
<dbReference type="GO" id="GO:0005743">
    <property type="term" value="C:mitochondrial inner membrane"/>
    <property type="evidence" value="ECO:0007669"/>
    <property type="project" value="TreeGrafter"/>
</dbReference>
<dbReference type="AlphaFoldDB" id="A0A8C4QDP2"/>
<dbReference type="PANTHER" id="PTHR24279:SF123">
    <property type="entry name" value="CYTOCHROME P450 FAMILY 27 SUBFAMILY A MEMBER 1"/>
    <property type="match status" value="1"/>
</dbReference>
<evidence type="ECO:0008006" key="12">
    <source>
        <dbReference type="Google" id="ProtNLM"/>
    </source>
</evidence>
<evidence type="ECO:0000256" key="6">
    <source>
        <dbReference type="ARBA" id="ARBA00023004"/>
    </source>
</evidence>
<organism evidence="10 11">
    <name type="scientific">Eptatretus burgeri</name>
    <name type="common">Inshore hagfish</name>
    <dbReference type="NCBI Taxonomy" id="7764"/>
    <lineage>
        <taxon>Eukaryota</taxon>
        <taxon>Metazoa</taxon>
        <taxon>Chordata</taxon>
        <taxon>Craniata</taxon>
        <taxon>Vertebrata</taxon>
        <taxon>Cyclostomata</taxon>
        <taxon>Myxini</taxon>
        <taxon>Myxiniformes</taxon>
        <taxon>Myxinidae</taxon>
        <taxon>Eptatretinae</taxon>
        <taxon>Eptatretus</taxon>
    </lineage>
</organism>
<proteinExistence type="inferred from homology"/>
<evidence type="ECO:0000256" key="1">
    <source>
        <dbReference type="ARBA" id="ARBA00001971"/>
    </source>
</evidence>
<dbReference type="SUPFAM" id="SSF48264">
    <property type="entry name" value="Cytochrome P450"/>
    <property type="match status" value="1"/>
</dbReference>
<evidence type="ECO:0000313" key="11">
    <source>
        <dbReference type="Proteomes" id="UP000694388"/>
    </source>
</evidence>
<evidence type="ECO:0000256" key="2">
    <source>
        <dbReference type="ARBA" id="ARBA00010617"/>
    </source>
</evidence>
<comment type="similarity">
    <text evidence="2 9">Belongs to the cytochrome P450 family.</text>
</comment>
<keyword evidence="4 8" id="KW-0479">Metal-binding</keyword>
<evidence type="ECO:0000256" key="5">
    <source>
        <dbReference type="ARBA" id="ARBA00023002"/>
    </source>
</evidence>
<dbReference type="PRINTS" id="PR00463">
    <property type="entry name" value="EP450I"/>
</dbReference>
<dbReference type="GO" id="GO:0004497">
    <property type="term" value="F:monooxygenase activity"/>
    <property type="evidence" value="ECO:0007669"/>
    <property type="project" value="UniProtKB-KW"/>
</dbReference>
<dbReference type="InterPro" id="IPR017972">
    <property type="entry name" value="Cyt_P450_CS"/>
</dbReference>
<keyword evidence="3 8" id="KW-0349">Heme</keyword>
<reference evidence="10" key="2">
    <citation type="submission" date="2025-09" db="UniProtKB">
        <authorList>
            <consortium name="Ensembl"/>
        </authorList>
    </citation>
    <scope>IDENTIFICATION</scope>
</reference>
<evidence type="ECO:0000256" key="7">
    <source>
        <dbReference type="ARBA" id="ARBA00023033"/>
    </source>
</evidence>
<dbReference type="GeneTree" id="ENSGT00950000182905"/>
<dbReference type="GO" id="GO:0006704">
    <property type="term" value="P:glucocorticoid biosynthetic process"/>
    <property type="evidence" value="ECO:0007669"/>
    <property type="project" value="TreeGrafter"/>
</dbReference>
<dbReference type="Proteomes" id="UP000694388">
    <property type="component" value="Unplaced"/>
</dbReference>
<dbReference type="InterPro" id="IPR050479">
    <property type="entry name" value="CYP11_CYP27_families"/>
</dbReference>
<dbReference type="PROSITE" id="PS00086">
    <property type="entry name" value="CYTOCHROME_P450"/>
    <property type="match status" value="1"/>
</dbReference>
<dbReference type="PANTHER" id="PTHR24279">
    <property type="entry name" value="CYTOCHROME P450"/>
    <property type="match status" value="1"/>
</dbReference>
<dbReference type="GO" id="GO:0008203">
    <property type="term" value="P:cholesterol metabolic process"/>
    <property type="evidence" value="ECO:0007669"/>
    <property type="project" value="TreeGrafter"/>
</dbReference>